<keyword evidence="3" id="KW-1185">Reference proteome</keyword>
<reference evidence="2 3" key="1">
    <citation type="submission" date="2017-11" db="EMBL/GenBank/DDBJ databases">
        <title>The genome of Rhizophagus clarus HR1 reveals common genetic basis of auxotrophy among arbuscular mycorrhizal fungi.</title>
        <authorList>
            <person name="Kobayashi Y."/>
        </authorList>
    </citation>
    <scope>NUCLEOTIDE SEQUENCE [LARGE SCALE GENOMIC DNA]</scope>
    <source>
        <strain evidence="2 3">HR1</strain>
    </source>
</reference>
<organism evidence="2 3">
    <name type="scientific">Rhizophagus clarus</name>
    <dbReference type="NCBI Taxonomy" id="94130"/>
    <lineage>
        <taxon>Eukaryota</taxon>
        <taxon>Fungi</taxon>
        <taxon>Fungi incertae sedis</taxon>
        <taxon>Mucoromycota</taxon>
        <taxon>Glomeromycotina</taxon>
        <taxon>Glomeromycetes</taxon>
        <taxon>Glomerales</taxon>
        <taxon>Glomeraceae</taxon>
        <taxon>Rhizophagus</taxon>
    </lineage>
</organism>
<protein>
    <submittedName>
        <fullName evidence="2">Uncharacterized protein</fullName>
    </submittedName>
</protein>
<evidence type="ECO:0000256" key="1">
    <source>
        <dbReference type="SAM" id="MobiDB-lite"/>
    </source>
</evidence>
<dbReference type="EMBL" id="BEXD01000528">
    <property type="protein sequence ID" value="GBB88198.1"/>
    <property type="molecule type" value="Genomic_DNA"/>
</dbReference>
<dbReference type="Proteomes" id="UP000247702">
    <property type="component" value="Unassembled WGS sequence"/>
</dbReference>
<dbReference type="AlphaFoldDB" id="A0A2Z6R644"/>
<evidence type="ECO:0000313" key="3">
    <source>
        <dbReference type="Proteomes" id="UP000247702"/>
    </source>
</evidence>
<feature type="region of interest" description="Disordered" evidence="1">
    <location>
        <begin position="1"/>
        <end position="26"/>
    </location>
</feature>
<gene>
    <name evidence="2" type="ORF">RclHR1_14730003</name>
</gene>
<proteinExistence type="predicted"/>
<accession>A0A2Z6R644</accession>
<name>A0A2Z6R644_9GLOM</name>
<feature type="compositionally biased region" description="Low complexity" evidence="1">
    <location>
        <begin position="10"/>
        <end position="20"/>
    </location>
</feature>
<comment type="caution">
    <text evidence="2">The sequence shown here is derived from an EMBL/GenBank/DDBJ whole genome shotgun (WGS) entry which is preliminary data.</text>
</comment>
<sequence>MIFKKLDYNSEFSSRSSSPSGTQDEPELYGECSECKRQRNAVAWCDNCDITIFKENFNSWTSGNSKIDEFIRHTQLKANENKDYLVWIEFDQFDLVENINKHGAFSSIYSAVWMEGPRWNWMKKPKYGIVTAQLRLF</sequence>
<evidence type="ECO:0000313" key="2">
    <source>
        <dbReference type="EMBL" id="GBB88198.1"/>
    </source>
</evidence>